<evidence type="ECO:0000313" key="1">
    <source>
        <dbReference type="EMBL" id="WPX96410.1"/>
    </source>
</evidence>
<accession>A0ABZ0UQV4</accession>
<sequence length="112" mass="13355">MFNRCRSNENGEVYEKTKRREKLKRFKLSYTHNNVHISPIAFALNKDRTDLLKASLESNDAWIVSREKSMEEYTDWENFKNTIRTMFGWEKKDTALLTQYIKTLKKALCNIA</sequence>
<evidence type="ECO:0000313" key="2">
    <source>
        <dbReference type="Proteomes" id="UP001327219"/>
    </source>
</evidence>
<protein>
    <submittedName>
        <fullName evidence="1">Uncharacterized protein</fullName>
    </submittedName>
</protein>
<gene>
    <name evidence="1" type="ORF">Bandiella_00522</name>
</gene>
<keyword evidence="2" id="KW-1185">Reference proteome</keyword>
<dbReference type="EMBL" id="CP110820">
    <property type="protein sequence ID" value="WPX96410.1"/>
    <property type="molecule type" value="Genomic_DNA"/>
</dbReference>
<organism evidence="1 2">
    <name type="scientific">Candidatus Bandiella euplotis</name>
    <dbReference type="NCBI Taxonomy" id="1664265"/>
    <lineage>
        <taxon>Bacteria</taxon>
        <taxon>Pseudomonadati</taxon>
        <taxon>Pseudomonadota</taxon>
        <taxon>Alphaproteobacteria</taxon>
        <taxon>Rickettsiales</taxon>
        <taxon>Candidatus Midichloriaceae</taxon>
        <taxon>Candidatus Bandiella</taxon>
    </lineage>
</organism>
<proteinExistence type="predicted"/>
<dbReference type="Proteomes" id="UP001327219">
    <property type="component" value="Chromosome"/>
</dbReference>
<name>A0ABZ0UQV4_9RICK</name>
<reference evidence="1 2" key="1">
    <citation type="submission" date="2022-11" db="EMBL/GenBank/DDBJ databases">
        <title>Host association and intracellularity evolved multiple times independently in the Rickettsiales.</title>
        <authorList>
            <person name="Castelli M."/>
            <person name="Nardi T."/>
            <person name="Gammuto L."/>
            <person name="Bellinzona G."/>
            <person name="Sabaneyeva E."/>
            <person name="Potekhin A."/>
            <person name="Serra V."/>
            <person name="Petroni G."/>
            <person name="Sassera D."/>
        </authorList>
    </citation>
    <scope>NUCLEOTIDE SEQUENCE [LARGE SCALE GENOMIC DNA]</scope>
    <source>
        <strain evidence="1 2">NDG2</strain>
    </source>
</reference>